<comment type="subcellular location">
    <subcellularLocation>
        <location evidence="2">Mitochondrion</location>
    </subcellularLocation>
</comment>
<feature type="region of interest" description="Disordered" evidence="6">
    <location>
        <begin position="431"/>
        <end position="513"/>
    </location>
</feature>
<dbReference type="GeneID" id="63676925"/>
<feature type="compositionally biased region" description="Basic residues" evidence="6">
    <location>
        <begin position="189"/>
        <end position="203"/>
    </location>
</feature>
<comment type="similarity">
    <text evidence="3">Belongs to the RRG9 family.</text>
</comment>
<keyword evidence="8" id="KW-1185">Reference proteome</keyword>
<dbReference type="EMBL" id="AWTV01000003">
    <property type="protein sequence ID" value="KIH94695.1"/>
    <property type="molecule type" value="Genomic_DNA"/>
</dbReference>
<evidence type="ECO:0000313" key="7">
    <source>
        <dbReference type="EMBL" id="KIH94695.1"/>
    </source>
</evidence>
<evidence type="ECO:0000256" key="1">
    <source>
        <dbReference type="ARBA" id="ARBA00003548"/>
    </source>
</evidence>
<evidence type="ECO:0000256" key="5">
    <source>
        <dbReference type="ARBA" id="ARBA00022946"/>
    </source>
</evidence>
<reference evidence="7 8" key="1">
    <citation type="journal article" date="2014" name="BMC Genomics">
        <title>Comparative genomics of the major fungal agents of human and animal Sporotrichosis: Sporothrix schenckii and Sporothrix brasiliensis.</title>
        <authorList>
            <person name="Teixeira M.M."/>
            <person name="de Almeida L.G."/>
            <person name="Kubitschek-Barreira P."/>
            <person name="Alves F.L."/>
            <person name="Kioshima E.S."/>
            <person name="Abadio A.K."/>
            <person name="Fernandes L."/>
            <person name="Derengowski L.S."/>
            <person name="Ferreira K.S."/>
            <person name="Souza R.C."/>
            <person name="Ruiz J.C."/>
            <person name="de Andrade N.C."/>
            <person name="Paes H.C."/>
            <person name="Nicola A.M."/>
            <person name="Albuquerque P."/>
            <person name="Gerber A.L."/>
            <person name="Martins V.P."/>
            <person name="Peconick L.D."/>
            <person name="Neto A.V."/>
            <person name="Chaucanez C.B."/>
            <person name="Silva P.A."/>
            <person name="Cunha O.L."/>
            <person name="de Oliveira F.F."/>
            <person name="dos Santos T.C."/>
            <person name="Barros A.L."/>
            <person name="Soares M.A."/>
            <person name="de Oliveira L.M."/>
            <person name="Marini M.M."/>
            <person name="Villalobos-Duno H."/>
            <person name="Cunha M.M."/>
            <person name="de Hoog S."/>
            <person name="da Silveira J.F."/>
            <person name="Henrissat B."/>
            <person name="Nino-Vega G.A."/>
            <person name="Cisalpino P.S."/>
            <person name="Mora-Montes H.M."/>
            <person name="Almeida S.R."/>
            <person name="Stajich J.E."/>
            <person name="Lopes-Bezerra L.M."/>
            <person name="Vasconcelos A.T."/>
            <person name="Felipe M.S."/>
        </authorList>
    </citation>
    <scope>NUCLEOTIDE SEQUENCE [LARGE SCALE GENOMIC DNA]</scope>
    <source>
        <strain evidence="7 8">5110</strain>
    </source>
</reference>
<dbReference type="Proteomes" id="UP000031575">
    <property type="component" value="Unassembled WGS sequence"/>
</dbReference>
<dbReference type="PANTHER" id="PTHR13475">
    <property type="entry name" value="NEUGRIN"/>
    <property type="match status" value="1"/>
</dbReference>
<feature type="region of interest" description="Disordered" evidence="6">
    <location>
        <begin position="123"/>
        <end position="152"/>
    </location>
</feature>
<feature type="region of interest" description="Disordered" evidence="6">
    <location>
        <begin position="189"/>
        <end position="314"/>
    </location>
</feature>
<dbReference type="AlphaFoldDB" id="A0A0C2J6V5"/>
<dbReference type="GO" id="GO:0005739">
    <property type="term" value="C:mitochondrion"/>
    <property type="evidence" value="ECO:0007669"/>
    <property type="project" value="UniProtKB-SubCell"/>
</dbReference>
<dbReference type="OrthoDB" id="5578174at2759"/>
<evidence type="ECO:0000313" key="8">
    <source>
        <dbReference type="Proteomes" id="UP000031575"/>
    </source>
</evidence>
<name>A0A0C2J6V5_9PEZI</name>
<feature type="compositionally biased region" description="Basic and acidic residues" evidence="6">
    <location>
        <begin position="204"/>
        <end position="221"/>
    </location>
</feature>
<dbReference type="RefSeq" id="XP_040622705.1">
    <property type="nucleotide sequence ID" value="XM_040762004.1"/>
</dbReference>
<evidence type="ECO:0000256" key="4">
    <source>
        <dbReference type="ARBA" id="ARBA00013566"/>
    </source>
</evidence>
<proteinExistence type="inferred from homology"/>
<dbReference type="InterPro" id="IPR010487">
    <property type="entry name" value="NGRN/Rrg9"/>
</dbReference>
<sequence>MFVRSLVGSVPAAVATRATTTRVPTAAVRHWRLLTTTACRPSVSPFQSTTATRTFHMSRKLLSNAQWAEKVEATSSDIGSASEEHINTAVERHASETEAHTATSAPPRNNNVQSLQAVIDGAETEHVSATTSPLRASQQASDIRPGKNMRKRIRRQQEAARLAAEAAAAVAGAAEGSVDPAEAAKLVQKLKPKKEKKEKKEKKSKLEKIMEEKEAKRQAKKDIRRKRRALEKAAASGAASRAATQTAQATPPKPKTKVKSAAPTGSNDGMPAKPSPDTAESKTKPRPLPKHPEPWQIQKQALREKFPGGWNPRKKLSPDALEGIRALHRKFPQVYTTAALAGHFKVSPEAIRRILKSKWQATPEEEEDRQMRWFERGKQVWSRWAELGRKPPKRWQAEGILREPSSWSGGRRRLLNRNPILSRRQILRQTRQNRQNFQASLSEEGIYGKESVPSADVMQRAIDSSEDVDAPSRSVPLTPEHEKTLRKATRSQSPGRQARLRRSSKDDKDLTDE</sequence>
<protein>
    <recommendedName>
        <fullName evidence="4">Required for respiratory growth protein 9, mitochondrial</fullName>
    </recommendedName>
</protein>
<comment type="function">
    <text evidence="1">Required for respiratory activity and maintenance and expression of the mitochondrial genome.</text>
</comment>
<evidence type="ECO:0000256" key="3">
    <source>
        <dbReference type="ARBA" id="ARBA00010895"/>
    </source>
</evidence>
<evidence type="ECO:0000256" key="6">
    <source>
        <dbReference type="SAM" id="MobiDB-lite"/>
    </source>
</evidence>
<dbReference type="Pfam" id="PF06413">
    <property type="entry name" value="Neugrin"/>
    <property type="match status" value="1"/>
</dbReference>
<accession>A0A0C2J6V5</accession>
<feature type="compositionally biased region" description="Low complexity" evidence="6">
    <location>
        <begin position="232"/>
        <end position="250"/>
    </location>
</feature>
<gene>
    <name evidence="7" type="ORF">SPBR_03714</name>
</gene>
<dbReference type="GO" id="GO:0005634">
    <property type="term" value="C:nucleus"/>
    <property type="evidence" value="ECO:0007669"/>
    <property type="project" value="TreeGrafter"/>
</dbReference>
<comment type="caution">
    <text evidence="7">The sequence shown here is derived from an EMBL/GenBank/DDBJ whole genome shotgun (WGS) entry which is preliminary data.</text>
</comment>
<feature type="compositionally biased region" description="Polar residues" evidence="6">
    <location>
        <begin position="431"/>
        <end position="441"/>
    </location>
</feature>
<dbReference type="VEuPathDB" id="FungiDB:SPBR_03714"/>
<evidence type="ECO:0000256" key="2">
    <source>
        <dbReference type="ARBA" id="ARBA00004173"/>
    </source>
</evidence>
<feature type="compositionally biased region" description="Basic and acidic residues" evidence="6">
    <location>
        <begin position="503"/>
        <end position="513"/>
    </location>
</feature>
<keyword evidence="5" id="KW-0809">Transit peptide</keyword>
<dbReference type="PANTHER" id="PTHR13475:SF3">
    <property type="entry name" value="NEUGRIN"/>
    <property type="match status" value="1"/>
</dbReference>
<dbReference type="HOGENOM" id="CLU_593349_0_0_1"/>
<feature type="compositionally biased region" description="Polar residues" evidence="6">
    <location>
        <begin position="127"/>
        <end position="141"/>
    </location>
</feature>
<organism evidence="7 8">
    <name type="scientific">Sporothrix brasiliensis 5110</name>
    <dbReference type="NCBI Taxonomy" id="1398154"/>
    <lineage>
        <taxon>Eukaryota</taxon>
        <taxon>Fungi</taxon>
        <taxon>Dikarya</taxon>
        <taxon>Ascomycota</taxon>
        <taxon>Pezizomycotina</taxon>
        <taxon>Sordariomycetes</taxon>
        <taxon>Sordariomycetidae</taxon>
        <taxon>Ophiostomatales</taxon>
        <taxon>Ophiostomataceae</taxon>
        <taxon>Sporothrix</taxon>
    </lineage>
</organism>